<name>A0AAJ0M075_9PEZI</name>
<dbReference type="EMBL" id="JAUDZG010000005">
    <property type="protein sequence ID" value="KAK3304171.1"/>
    <property type="molecule type" value="Genomic_DNA"/>
</dbReference>
<evidence type="ECO:0000313" key="3">
    <source>
        <dbReference type="Proteomes" id="UP001273166"/>
    </source>
</evidence>
<keyword evidence="3" id="KW-1185">Reference proteome</keyword>
<dbReference type="AlphaFoldDB" id="A0AAJ0M075"/>
<reference evidence="2" key="1">
    <citation type="journal article" date="2023" name="Mol. Phylogenet. Evol.">
        <title>Genome-scale phylogeny and comparative genomics of the fungal order Sordariales.</title>
        <authorList>
            <person name="Hensen N."/>
            <person name="Bonometti L."/>
            <person name="Westerberg I."/>
            <person name="Brannstrom I.O."/>
            <person name="Guillou S."/>
            <person name="Cros-Aarteil S."/>
            <person name="Calhoun S."/>
            <person name="Haridas S."/>
            <person name="Kuo A."/>
            <person name="Mondo S."/>
            <person name="Pangilinan J."/>
            <person name="Riley R."/>
            <person name="LaButti K."/>
            <person name="Andreopoulos B."/>
            <person name="Lipzen A."/>
            <person name="Chen C."/>
            <person name="Yan M."/>
            <person name="Daum C."/>
            <person name="Ng V."/>
            <person name="Clum A."/>
            <person name="Steindorff A."/>
            <person name="Ohm R.A."/>
            <person name="Martin F."/>
            <person name="Silar P."/>
            <person name="Natvig D.O."/>
            <person name="Lalanne C."/>
            <person name="Gautier V."/>
            <person name="Ament-Velasquez S.L."/>
            <person name="Kruys A."/>
            <person name="Hutchinson M.I."/>
            <person name="Powell A.J."/>
            <person name="Barry K."/>
            <person name="Miller A.N."/>
            <person name="Grigoriev I.V."/>
            <person name="Debuchy R."/>
            <person name="Gladieux P."/>
            <person name="Hiltunen Thoren M."/>
            <person name="Johannesson H."/>
        </authorList>
    </citation>
    <scope>NUCLEOTIDE SEQUENCE</scope>
    <source>
        <strain evidence="2">CBS 333.67</strain>
    </source>
</reference>
<protein>
    <recommendedName>
        <fullName evidence="1">C2H2-type domain-containing protein</fullName>
    </recommendedName>
</protein>
<dbReference type="PROSITE" id="PS00028">
    <property type="entry name" value="ZINC_FINGER_C2H2_1"/>
    <property type="match status" value="1"/>
</dbReference>
<evidence type="ECO:0000259" key="1">
    <source>
        <dbReference type="PROSITE" id="PS00028"/>
    </source>
</evidence>
<organism evidence="2 3">
    <name type="scientific">Chaetomium strumarium</name>
    <dbReference type="NCBI Taxonomy" id="1170767"/>
    <lineage>
        <taxon>Eukaryota</taxon>
        <taxon>Fungi</taxon>
        <taxon>Dikarya</taxon>
        <taxon>Ascomycota</taxon>
        <taxon>Pezizomycotina</taxon>
        <taxon>Sordariomycetes</taxon>
        <taxon>Sordariomycetidae</taxon>
        <taxon>Sordariales</taxon>
        <taxon>Chaetomiaceae</taxon>
        <taxon>Chaetomium</taxon>
    </lineage>
</organism>
<dbReference type="Proteomes" id="UP001273166">
    <property type="component" value="Unassembled WGS sequence"/>
</dbReference>
<gene>
    <name evidence="2" type="ORF">B0T15DRAFT_575674</name>
</gene>
<feature type="domain" description="C2H2-type" evidence="1">
    <location>
        <begin position="155"/>
        <end position="176"/>
    </location>
</feature>
<dbReference type="InterPro" id="IPR013087">
    <property type="entry name" value="Znf_C2H2_type"/>
</dbReference>
<evidence type="ECO:0000313" key="2">
    <source>
        <dbReference type="EMBL" id="KAK3304171.1"/>
    </source>
</evidence>
<reference evidence="2" key="2">
    <citation type="submission" date="2023-06" db="EMBL/GenBank/DDBJ databases">
        <authorList>
            <consortium name="Lawrence Berkeley National Laboratory"/>
            <person name="Mondo S.J."/>
            <person name="Hensen N."/>
            <person name="Bonometti L."/>
            <person name="Westerberg I."/>
            <person name="Brannstrom I.O."/>
            <person name="Guillou S."/>
            <person name="Cros-Aarteil S."/>
            <person name="Calhoun S."/>
            <person name="Haridas S."/>
            <person name="Kuo A."/>
            <person name="Pangilinan J."/>
            <person name="Riley R."/>
            <person name="Labutti K."/>
            <person name="Andreopoulos B."/>
            <person name="Lipzen A."/>
            <person name="Chen C."/>
            <person name="Yanf M."/>
            <person name="Daum C."/>
            <person name="Ng V."/>
            <person name="Clum A."/>
            <person name="Steindorff A."/>
            <person name="Ohm R."/>
            <person name="Martin F."/>
            <person name="Silar P."/>
            <person name="Natvig D."/>
            <person name="Lalanne C."/>
            <person name="Gautier V."/>
            <person name="Ament-Velasquez S.L."/>
            <person name="Kruys A."/>
            <person name="Hutchinson M.I."/>
            <person name="Powell A.J."/>
            <person name="Barry K."/>
            <person name="Miller A.N."/>
            <person name="Grigoriev I.V."/>
            <person name="Debuchy R."/>
            <person name="Gladieux P."/>
            <person name="Thoren M.H."/>
            <person name="Johannesson H."/>
        </authorList>
    </citation>
    <scope>NUCLEOTIDE SEQUENCE</scope>
    <source>
        <strain evidence="2">CBS 333.67</strain>
    </source>
</reference>
<comment type="caution">
    <text evidence="2">The sequence shown here is derived from an EMBL/GenBank/DDBJ whole genome shotgun (WGS) entry which is preliminary data.</text>
</comment>
<sequence length="189" mass="21736">MPEGPVTTILRGFKVPVAVLDRFLQANGIDETCGWPPRYNTLDEPSKLLRTKLGDSKTRLFIPHRLGHRLSAFAYVAYGSIFVFAQRKILPEELPPSPPPGFAKLCNEIIGYANEQEREQPRLKPDDLTAMYVINTDDQSYWFQEPYVRKSDVRCDGCNTTFMTWVEKVNHRRDVHRSKESPIDLPNDL</sequence>
<dbReference type="GeneID" id="87889828"/>
<accession>A0AAJ0M075</accession>
<proteinExistence type="predicted"/>
<dbReference type="RefSeq" id="XP_062719951.1">
    <property type="nucleotide sequence ID" value="XM_062870999.1"/>
</dbReference>